<dbReference type="EMBL" id="JABXBU010000001">
    <property type="protein sequence ID" value="KAF8796847.1"/>
    <property type="molecule type" value="Genomic_DNA"/>
</dbReference>
<dbReference type="AlphaFoldDB" id="A0A8T0G0I5"/>
<sequence>MHSFQRGARVSDQHFLLDTYYLYCAIRIRKGSRQRCAPSRYRLHSRRFSVSVPSLLPVGVLYTFLPGCIVLHAKVALAHVGRRQDQGPNDGFRHCSLCRSGKETEEEDAGGLPDEQLKTARLVRCEILPVRGYGICKRRWSNVSHEPVLRRRVPQLWYRSHKIFRKRPGESNRSNDTNLSSRYQMSLLQIWIFWQRRDARCALCLATKRHQRKDFYLPVVLVHHSVSADRTGARLPGGYHCLPPCQSLSAQYEVQNCSFRYFTYCCSQGIYRRLVSSVHVRTKYRYYDLQRSASRNGKEDDYRTQGGGMTRDVSLPPTLCLCSITCL</sequence>
<accession>A0A8T0G0I5</accession>
<organism evidence="2 3">
    <name type="scientific">Argiope bruennichi</name>
    <name type="common">Wasp spider</name>
    <name type="synonym">Aranea bruennichi</name>
    <dbReference type="NCBI Taxonomy" id="94029"/>
    <lineage>
        <taxon>Eukaryota</taxon>
        <taxon>Metazoa</taxon>
        <taxon>Ecdysozoa</taxon>
        <taxon>Arthropoda</taxon>
        <taxon>Chelicerata</taxon>
        <taxon>Arachnida</taxon>
        <taxon>Araneae</taxon>
        <taxon>Araneomorphae</taxon>
        <taxon>Entelegynae</taxon>
        <taxon>Araneoidea</taxon>
        <taxon>Araneidae</taxon>
        <taxon>Argiope</taxon>
    </lineage>
</organism>
<evidence type="ECO:0000256" key="1">
    <source>
        <dbReference type="SAM" id="Phobius"/>
    </source>
</evidence>
<keyword evidence="3" id="KW-1185">Reference proteome</keyword>
<proteinExistence type="predicted"/>
<reference evidence="2" key="1">
    <citation type="journal article" date="2020" name="bioRxiv">
        <title>Chromosome-level reference genome of the European wasp spider Argiope bruennichi: a resource for studies on range expansion and evolutionary adaptation.</title>
        <authorList>
            <person name="Sheffer M.M."/>
            <person name="Hoppe A."/>
            <person name="Krehenwinkel H."/>
            <person name="Uhl G."/>
            <person name="Kuss A.W."/>
            <person name="Jensen L."/>
            <person name="Jensen C."/>
            <person name="Gillespie R.G."/>
            <person name="Hoff K.J."/>
            <person name="Prost S."/>
        </authorList>
    </citation>
    <scope>NUCLEOTIDE SEQUENCE</scope>
</reference>
<keyword evidence="1" id="KW-1133">Transmembrane helix</keyword>
<comment type="caution">
    <text evidence="2">The sequence shown here is derived from an EMBL/GenBank/DDBJ whole genome shotgun (WGS) entry which is preliminary data.</text>
</comment>
<keyword evidence="1" id="KW-0812">Transmembrane</keyword>
<gene>
    <name evidence="2" type="ORF">HNY73_001180</name>
</gene>
<dbReference type="Proteomes" id="UP000807504">
    <property type="component" value="Unassembled WGS sequence"/>
</dbReference>
<evidence type="ECO:0000313" key="2">
    <source>
        <dbReference type="EMBL" id="KAF8796847.1"/>
    </source>
</evidence>
<reference evidence="2" key="2">
    <citation type="submission" date="2020-06" db="EMBL/GenBank/DDBJ databases">
        <authorList>
            <person name="Sheffer M."/>
        </authorList>
    </citation>
    <scope>NUCLEOTIDE SEQUENCE</scope>
</reference>
<keyword evidence="1" id="KW-0472">Membrane</keyword>
<name>A0A8T0G0I5_ARGBR</name>
<feature type="transmembrane region" description="Helical" evidence="1">
    <location>
        <begin position="48"/>
        <end position="65"/>
    </location>
</feature>
<protein>
    <submittedName>
        <fullName evidence="2">Uncharacterized protein</fullName>
    </submittedName>
</protein>
<evidence type="ECO:0000313" key="3">
    <source>
        <dbReference type="Proteomes" id="UP000807504"/>
    </source>
</evidence>